<reference evidence="1" key="1">
    <citation type="submission" date="2020-02" db="EMBL/GenBank/DDBJ databases">
        <authorList>
            <person name="Chen W.-M."/>
        </authorList>
    </citation>
    <scope>NUCLEOTIDE SEQUENCE</scope>
    <source>
        <strain evidence="1">NBD-18</strain>
    </source>
</reference>
<comment type="caution">
    <text evidence="1">The sequence shown here is derived from an EMBL/GenBank/DDBJ whole genome shotgun (WGS) entry which is preliminary data.</text>
</comment>
<dbReference type="AlphaFoldDB" id="A0A6B2QW75"/>
<name>A0A6B2QW75_9BURK</name>
<dbReference type="EMBL" id="JAAGRN010000003">
    <property type="protein sequence ID" value="NDY82886.1"/>
    <property type="molecule type" value="Genomic_DNA"/>
</dbReference>
<accession>A0A6B2QW75</accession>
<protein>
    <submittedName>
        <fullName evidence="1">Uncharacterized protein</fullName>
    </submittedName>
</protein>
<sequence length="270" mass="31231">MNEKFIYDVESSKLYSPDGAFLKKVYCPKAKHWNQLIVDDPQERSRGCEDCGDRVHNLESFDSRTSKLTYRDCVYIPVNSQRVIFINKEKEVPKPNQVGRNDEGLPIIRTVRNTKDINRAAAMGYWPDVRRIEYMDKSSTPRIPSGAKGRSNKKVALEIKFRVMQNPVTGVISVFGDYRSDYRQDFSEVKEVIPFTFYYPYYQSRPIAAYLIPPDLQDGSKVLIEDPIEDMLGSTWNQGDTQRAMNIIGYVKDRKVIIHHDSIKTTHYIG</sequence>
<evidence type="ECO:0000313" key="1">
    <source>
        <dbReference type="EMBL" id="NDY82886.1"/>
    </source>
</evidence>
<organism evidence="1">
    <name type="scientific">Sheuella amnicola</name>
    <dbReference type="NCBI Taxonomy" id="2707330"/>
    <lineage>
        <taxon>Bacteria</taxon>
        <taxon>Pseudomonadati</taxon>
        <taxon>Pseudomonadota</taxon>
        <taxon>Betaproteobacteria</taxon>
        <taxon>Burkholderiales</taxon>
        <taxon>Alcaligenaceae</taxon>
        <taxon>Sheuella</taxon>
    </lineage>
</organism>
<proteinExistence type="predicted"/>
<dbReference type="RefSeq" id="WP_163652818.1">
    <property type="nucleotide sequence ID" value="NZ_JAAGRN010000003.1"/>
</dbReference>
<gene>
    <name evidence="1" type="ORF">G3I67_06540</name>
</gene>